<comment type="caution">
    <text evidence="5">The sequence shown here is derived from an EMBL/GenBank/DDBJ whole genome shotgun (WGS) entry which is preliminary data.</text>
</comment>
<feature type="transmembrane region" description="Helical" evidence="1">
    <location>
        <begin position="107"/>
        <end position="125"/>
    </location>
</feature>
<evidence type="ECO:0000259" key="4">
    <source>
        <dbReference type="Pfam" id="PF23226"/>
    </source>
</evidence>
<feature type="transmembrane region" description="Helical" evidence="1">
    <location>
        <begin position="20"/>
        <end position="46"/>
    </location>
</feature>
<dbReference type="AlphaFoldDB" id="A0A4S4KPH8"/>
<dbReference type="InterPro" id="IPR019402">
    <property type="entry name" value="CWH43_N"/>
</dbReference>
<dbReference type="EMBL" id="SGPJ01000060">
    <property type="protein sequence ID" value="THH00091.1"/>
    <property type="molecule type" value="Genomic_DNA"/>
</dbReference>
<dbReference type="InterPro" id="IPR057315">
    <property type="entry name" value="Exo_endo_phos_PGAP2IP_C"/>
</dbReference>
<keyword evidence="1" id="KW-0472">Membrane</keyword>
<feature type="domain" description="PGAP2IP second transmembrane" evidence="3">
    <location>
        <begin position="275"/>
        <end position="454"/>
    </location>
</feature>
<dbReference type="SUPFAM" id="SSF56219">
    <property type="entry name" value="DNase I-like"/>
    <property type="match status" value="1"/>
</dbReference>
<feature type="transmembrane region" description="Helical" evidence="1">
    <location>
        <begin position="278"/>
        <end position="307"/>
    </location>
</feature>
<organism evidence="5 6">
    <name type="scientific">Hermanssonia centrifuga</name>
    <dbReference type="NCBI Taxonomy" id="98765"/>
    <lineage>
        <taxon>Eukaryota</taxon>
        <taxon>Fungi</taxon>
        <taxon>Dikarya</taxon>
        <taxon>Basidiomycota</taxon>
        <taxon>Agaricomycotina</taxon>
        <taxon>Agaricomycetes</taxon>
        <taxon>Polyporales</taxon>
        <taxon>Meruliaceae</taxon>
        <taxon>Hermanssonia</taxon>
    </lineage>
</organism>
<dbReference type="PANTHER" id="PTHR14859:SF1">
    <property type="entry name" value="PGAP2-INTERACTING PROTEIN"/>
    <property type="match status" value="1"/>
</dbReference>
<dbReference type="GO" id="GO:0031505">
    <property type="term" value="P:fungal-type cell wall organization"/>
    <property type="evidence" value="ECO:0007669"/>
    <property type="project" value="TreeGrafter"/>
</dbReference>
<evidence type="ECO:0008006" key="7">
    <source>
        <dbReference type="Google" id="ProtNLM"/>
    </source>
</evidence>
<feature type="transmembrane region" description="Helical" evidence="1">
    <location>
        <begin position="169"/>
        <end position="186"/>
    </location>
</feature>
<sequence>MPGKPSGQNSKRVARTVTFTASSVAVVHTYLAFTAFFSALVIGCLLHYKKIVKNGVAGFPQEWFPSVSATIGDWYPERNIFQILIALNSGPRFAVVLLQYYLHRSTLLLITGILRTLSCGGWVYITSNDDHDWHDILMISYIVLNLPWMFSGIAYTPIQNIQSLRRRRIITAMFFASLVPMIYFFVQHKVYRIPGGYEGIVMGLGLIVSSVLKHANHSNNPVWPIVHEASGGYNKTGIVLTCAAIYCFYTRRSDLSTSNEPHSRILSKRPPSTSRNTWYLDSLALGCFIFTLHCFLTDSSTLIAWSWTGYPIKGPVPHLHGSLTHVAQTIGLLMAIVDLSASRPSGFLSHPLWFLYGCAAAYVTYSYKDWIGYTGGLNLAVYLMSIIPTVLSRTASSRGVGKTFCVAMLVAALLDVASTFTVAYAFVLGGEYFRERTNIVLAVQMAGIGLVFRKPSFPPLTLVKPAASKAKTMLTTFALLSLLVTIYRWPVNAPRPYRPGHRVLRAGIWTVHFGIDNEGRDSQRRMGDLIRDMELDVVGLLETDLHRVVYGNRDLTRVMLEDQGFYVDLGPGPNQHTWGAVLLSKFPILNSTHHLLPSPHGELAPAIHAVLDVFGTEVHVVVAHNGQEETPLDRELQAKELARIMSDVYPEPVIFLGYVVTKPHAPRPAPYDIMVTDGRVHDIDKDDYDRWCEYIFYRGLYRTSYARVSRSTITDTELQIGQFLVPKYGTGGTNDTEELRYLRAWKEEMPQEHWFPMEFYPQTGGPLYYKIPDGAGTMRHHVYNEPVE</sequence>
<evidence type="ECO:0000256" key="1">
    <source>
        <dbReference type="SAM" id="Phobius"/>
    </source>
</evidence>
<proteinExistence type="predicted"/>
<keyword evidence="1" id="KW-1133">Transmembrane helix</keyword>
<dbReference type="InterPro" id="IPR053911">
    <property type="entry name" value="PGAP2IP_TM_2nd"/>
</dbReference>
<feature type="transmembrane region" description="Helical" evidence="1">
    <location>
        <begin position="371"/>
        <end position="391"/>
    </location>
</feature>
<dbReference type="GO" id="GO:0006506">
    <property type="term" value="P:GPI anchor biosynthetic process"/>
    <property type="evidence" value="ECO:0007669"/>
    <property type="project" value="TreeGrafter"/>
</dbReference>
<feature type="transmembrane region" description="Helical" evidence="1">
    <location>
        <begin position="192"/>
        <end position="212"/>
    </location>
</feature>
<dbReference type="Pfam" id="PF23021">
    <property type="entry name" value="6TM_2nd_PGAP2IP"/>
    <property type="match status" value="1"/>
</dbReference>
<evidence type="ECO:0000313" key="5">
    <source>
        <dbReference type="EMBL" id="THH00091.1"/>
    </source>
</evidence>
<evidence type="ECO:0000259" key="2">
    <source>
        <dbReference type="Pfam" id="PF10277"/>
    </source>
</evidence>
<reference evidence="5 6" key="1">
    <citation type="submission" date="2019-02" db="EMBL/GenBank/DDBJ databases">
        <title>Genome sequencing of the rare red list fungi Phlebia centrifuga.</title>
        <authorList>
            <person name="Buettner E."/>
            <person name="Kellner H."/>
        </authorList>
    </citation>
    <scope>NUCLEOTIDE SEQUENCE [LARGE SCALE GENOMIC DNA]</scope>
    <source>
        <strain evidence="5 6">DSM 108282</strain>
    </source>
</reference>
<dbReference type="GO" id="GO:0016020">
    <property type="term" value="C:membrane"/>
    <property type="evidence" value="ECO:0007669"/>
    <property type="project" value="GOC"/>
</dbReference>
<evidence type="ECO:0000259" key="3">
    <source>
        <dbReference type="Pfam" id="PF23021"/>
    </source>
</evidence>
<dbReference type="Pfam" id="PF23226">
    <property type="entry name" value="Exo_endo_phos_PGAP2IP"/>
    <property type="match status" value="1"/>
</dbReference>
<dbReference type="InterPro" id="IPR051916">
    <property type="entry name" value="GPI-anchor_lipid_remodeler"/>
</dbReference>
<accession>A0A4S4KPH8</accession>
<feature type="transmembrane region" description="Helical" evidence="1">
    <location>
        <begin position="137"/>
        <end position="157"/>
    </location>
</feature>
<feature type="transmembrane region" description="Helical" evidence="1">
    <location>
        <begin position="403"/>
        <end position="427"/>
    </location>
</feature>
<name>A0A4S4KPH8_9APHY</name>
<dbReference type="Pfam" id="PF10277">
    <property type="entry name" value="Frag1"/>
    <property type="match status" value="1"/>
</dbReference>
<dbReference type="GO" id="GO:0005783">
    <property type="term" value="C:endoplasmic reticulum"/>
    <property type="evidence" value="ECO:0007669"/>
    <property type="project" value="TreeGrafter"/>
</dbReference>
<dbReference type="PANTHER" id="PTHR14859">
    <property type="entry name" value="CALCOFLUOR WHITE HYPERSENSITIVE PROTEIN PRECURSOR"/>
    <property type="match status" value="1"/>
</dbReference>
<dbReference type="Gene3D" id="3.60.10.10">
    <property type="entry name" value="Endonuclease/exonuclease/phosphatase"/>
    <property type="match status" value="1"/>
</dbReference>
<keyword evidence="1" id="KW-0812">Transmembrane</keyword>
<keyword evidence="6" id="KW-1185">Reference proteome</keyword>
<evidence type="ECO:0000313" key="6">
    <source>
        <dbReference type="Proteomes" id="UP000309038"/>
    </source>
</evidence>
<feature type="domain" description="PGAP2IP C-terminal nuclease-like" evidence="4">
    <location>
        <begin position="502"/>
        <end position="730"/>
    </location>
</feature>
<protein>
    <recommendedName>
        <fullName evidence="7">Calcofluor white hypersensitive protein</fullName>
    </recommendedName>
</protein>
<dbReference type="FunFam" id="3.60.10.10:FF:000100">
    <property type="entry name" value="Unplaced genomic scaffold supercont2.12, whole genome shotgun sequence"/>
    <property type="match status" value="1"/>
</dbReference>
<dbReference type="Proteomes" id="UP000309038">
    <property type="component" value="Unassembled WGS sequence"/>
</dbReference>
<dbReference type="InterPro" id="IPR036691">
    <property type="entry name" value="Endo/exonu/phosph_ase_sf"/>
</dbReference>
<gene>
    <name evidence="5" type="ORF">EW026_g2397</name>
</gene>
<feature type="domain" description="CWH43-like N-terminal" evidence="2">
    <location>
        <begin position="22"/>
        <end position="197"/>
    </location>
</feature>